<dbReference type="Proteomes" id="UP000003536">
    <property type="component" value="Unassembled WGS sequence"/>
</dbReference>
<comment type="caution">
    <text evidence="1">The sequence shown here is derived from an EMBL/GenBank/DDBJ whole genome shotgun (WGS) entry which is preliminary data.</text>
</comment>
<reference evidence="1 2" key="1">
    <citation type="journal article" date="2011" name="BMC Genomics">
        <title>Genome sequencing reveals diversification of virulence factor content and possible host adaptation in distinct subpopulations of Salmonella enterica.</title>
        <authorList>
            <person name="den Bakker H.C."/>
            <person name="Moreno Switt A.I."/>
            <person name="Govoni G."/>
            <person name="Cummings C.A."/>
            <person name="Ranieri M.L."/>
            <person name="Degoricija L."/>
            <person name="Hoelzer K."/>
            <person name="Rodriguez-Rivera L.D."/>
            <person name="Brown S."/>
            <person name="Bolchacova E."/>
            <person name="Furtado M.R."/>
            <person name="Wiedmann M."/>
        </authorList>
    </citation>
    <scope>NUCLEOTIDE SEQUENCE [LARGE SCALE GENOMIC DNA]</scope>
    <source>
        <strain evidence="1 2">A4-580</strain>
    </source>
</reference>
<organism evidence="1 2">
    <name type="scientific">Salmonella enterica subsp. enterica serovar Wandsworth str. A4-580</name>
    <dbReference type="NCBI Taxonomy" id="913086"/>
    <lineage>
        <taxon>Bacteria</taxon>
        <taxon>Pseudomonadati</taxon>
        <taxon>Pseudomonadota</taxon>
        <taxon>Gammaproteobacteria</taxon>
        <taxon>Enterobacterales</taxon>
        <taxon>Enterobacteriaceae</taxon>
        <taxon>Salmonella</taxon>
    </lineage>
</organism>
<evidence type="ECO:0000313" key="1">
    <source>
        <dbReference type="EMBL" id="EHD00989.1"/>
    </source>
</evidence>
<dbReference type="PATRIC" id="fig|913086.3.peg.3128"/>
<sequence>MYVVASELARGHSKVKAQVCASETHSPNQKSEYGQIIKATRAALACAVAAALGFFSPLAMADNQVSYADAQTHVLDASTPPMSYSGTDEGSALYVSGVATVGTVGWQPTTVSPPSAGSPPRSQGLGSSLKQAEAGLMIRMAVSMFPTPFRWIITLSLSLPTRR</sequence>
<gene>
    <name evidence="1" type="ORF">LTSEWAN_4062</name>
</gene>
<evidence type="ECO:0000313" key="2">
    <source>
        <dbReference type="Proteomes" id="UP000003536"/>
    </source>
</evidence>
<accession>G5SF42</accession>
<dbReference type="AlphaFoldDB" id="G5SF42"/>
<name>G5SF42_SALET</name>
<proteinExistence type="predicted"/>
<dbReference type="EMBL" id="AFCX01001326">
    <property type="protein sequence ID" value="EHD00989.1"/>
    <property type="molecule type" value="Genomic_DNA"/>
</dbReference>
<protein>
    <submittedName>
        <fullName evidence="1">AIDA autotransporter-like protein</fullName>
    </submittedName>
</protein>